<dbReference type="EMBL" id="LSBH01000007">
    <property type="protein sequence ID" value="OAQ76399.1"/>
    <property type="molecule type" value="Genomic_DNA"/>
</dbReference>
<organism evidence="3 6">
    <name type="scientific">Purpureocillium lilacinum</name>
    <name type="common">Paecilomyces lilacinus</name>
    <dbReference type="NCBI Taxonomy" id="33203"/>
    <lineage>
        <taxon>Eukaryota</taxon>
        <taxon>Fungi</taxon>
        <taxon>Dikarya</taxon>
        <taxon>Ascomycota</taxon>
        <taxon>Pezizomycotina</taxon>
        <taxon>Sordariomycetes</taxon>
        <taxon>Hypocreomycetidae</taxon>
        <taxon>Hypocreales</taxon>
        <taxon>Ophiocordycipitaceae</taxon>
        <taxon>Purpureocillium</taxon>
    </lineage>
</organism>
<dbReference type="Proteomes" id="UP001287286">
    <property type="component" value="Unassembled WGS sequence"/>
</dbReference>
<reference evidence="5 7" key="2">
    <citation type="journal article" date="2016" name="Front. Microbiol.">
        <title>Genome and transcriptome sequences reveal the specific parasitism of the nematophagous Purpureocillium lilacinum 36-1.</title>
        <authorList>
            <person name="Xie J."/>
            <person name="Li S."/>
            <person name="Mo C."/>
            <person name="Xiao X."/>
            <person name="Peng D."/>
            <person name="Wang G."/>
            <person name="Xiao Y."/>
        </authorList>
    </citation>
    <scope>NUCLEOTIDE SEQUENCE [LARGE SCALE GENOMIC DNA]</scope>
    <source>
        <strain evidence="5 7">36-1</strain>
    </source>
</reference>
<reference evidence="2" key="4">
    <citation type="submission" date="2023-11" db="EMBL/GenBank/DDBJ databases">
        <authorList>
            <person name="Beijen E."/>
            <person name="Ohm R.A."/>
        </authorList>
    </citation>
    <scope>NUCLEOTIDE SEQUENCE</scope>
    <source>
        <strain evidence="2">CBS 150709</strain>
    </source>
</reference>
<evidence type="ECO:0000313" key="5">
    <source>
        <dbReference type="EMBL" id="PWI72849.1"/>
    </source>
</evidence>
<feature type="compositionally biased region" description="Basic and acidic residues" evidence="1">
    <location>
        <begin position="60"/>
        <end position="80"/>
    </location>
</feature>
<comment type="caution">
    <text evidence="3">The sequence shown here is derived from an EMBL/GenBank/DDBJ whole genome shotgun (WGS) entry which is preliminary data.</text>
</comment>
<sequence>MFLLFGLARKAANGNHDREHNERQIPVTEGGVPYSTPAYYQSYPSPQPYRSSCHQRKAERRFERQMRREERCARRMDRRGGCCGSRSQPPPPAVVVHPPQVQPQPQMYQAPMYRPMQYESRNMDAGDTRDRGPAADEPPAYEELERTQRSAKR</sequence>
<dbReference type="AlphaFoldDB" id="A0A179GGZ0"/>
<dbReference type="EMBL" id="LSBI01000010">
    <property type="protein sequence ID" value="OAQ79480.1"/>
    <property type="molecule type" value="Genomic_DNA"/>
</dbReference>
<feature type="region of interest" description="Disordered" evidence="1">
    <location>
        <begin position="43"/>
        <end position="100"/>
    </location>
</feature>
<dbReference type="EMBL" id="JAWRVI010000003">
    <property type="protein sequence ID" value="KAK4094507.1"/>
    <property type="molecule type" value="Genomic_DNA"/>
</dbReference>
<feature type="region of interest" description="Disordered" evidence="1">
    <location>
        <begin position="117"/>
        <end position="153"/>
    </location>
</feature>
<dbReference type="Proteomes" id="UP000078240">
    <property type="component" value="Unassembled WGS sequence"/>
</dbReference>
<gene>
    <name evidence="5" type="ORF">PCL_09864</name>
    <name evidence="2" type="ORF">Purlil1_1112</name>
    <name evidence="3" type="ORF">VFPBJ_08759</name>
    <name evidence="4" type="ORF">VFPFJ_09966</name>
</gene>
<evidence type="ECO:0000256" key="1">
    <source>
        <dbReference type="SAM" id="MobiDB-lite"/>
    </source>
</evidence>
<name>A0A179GGZ0_PURLI</name>
<evidence type="ECO:0000313" key="4">
    <source>
        <dbReference type="EMBL" id="OAQ79480.1"/>
    </source>
</evidence>
<evidence type="ECO:0000313" key="2">
    <source>
        <dbReference type="EMBL" id="KAK4094507.1"/>
    </source>
</evidence>
<feature type="compositionally biased region" description="Basic and acidic residues" evidence="1">
    <location>
        <begin position="143"/>
        <end position="153"/>
    </location>
</feature>
<reference evidence="2 8" key="5">
    <citation type="journal article" date="2024" name="Microbiol. Resour. Announc.">
        <title>Genome annotations for the ascomycete fungi Trichoderma harzianum, Trichoderma aggressivum, and Purpureocillium lilacinum.</title>
        <authorList>
            <person name="Beijen E.P.W."/>
            <person name="Ohm R.A."/>
        </authorList>
    </citation>
    <scope>NUCLEOTIDE SEQUENCE [LARGE SCALE GENOMIC DNA]</scope>
    <source>
        <strain evidence="2 8">CBS 150709</strain>
    </source>
</reference>
<protein>
    <submittedName>
        <fullName evidence="3">Uncharacterized protein</fullName>
    </submittedName>
</protein>
<evidence type="ECO:0000313" key="7">
    <source>
        <dbReference type="Proteomes" id="UP000245956"/>
    </source>
</evidence>
<reference evidence="3 6" key="3">
    <citation type="submission" date="2016-01" db="EMBL/GenBank/DDBJ databases">
        <title>Biosynthesis of antibiotic leucinostatins and their inhibition on Phytophthora in bio-control Purpureocillium lilacinum.</title>
        <authorList>
            <person name="Wang G."/>
            <person name="Liu Z."/>
            <person name="Lin R."/>
            <person name="Li E."/>
            <person name="Mao Z."/>
            <person name="Ling J."/>
            <person name="Yin W."/>
            <person name="Xie B."/>
        </authorList>
    </citation>
    <scope>NUCLEOTIDE SEQUENCE [LARGE SCALE GENOMIC DNA]</scope>
    <source>
        <strain evidence="3">PLBJ-1</strain>
        <strain evidence="4">PLFJ-1</strain>
    </source>
</reference>
<evidence type="ECO:0000313" key="6">
    <source>
        <dbReference type="Proteomes" id="UP000078240"/>
    </source>
</evidence>
<reference evidence="5" key="1">
    <citation type="submission" date="2015-05" db="EMBL/GenBank/DDBJ databases">
        <authorList>
            <person name="Wang D.B."/>
            <person name="Wang M."/>
        </authorList>
    </citation>
    <scope>NUCLEOTIDE SEQUENCE</scope>
    <source>
        <strain evidence="5">36-1</strain>
    </source>
</reference>
<accession>A0A179GGZ0</accession>
<dbReference type="Proteomes" id="UP000078340">
    <property type="component" value="Unassembled WGS sequence"/>
</dbReference>
<feature type="compositionally biased region" description="Low complexity" evidence="1">
    <location>
        <begin position="43"/>
        <end position="52"/>
    </location>
</feature>
<feature type="region of interest" description="Disordered" evidence="1">
    <location>
        <begin position="14"/>
        <end position="33"/>
    </location>
</feature>
<evidence type="ECO:0000313" key="8">
    <source>
        <dbReference type="Proteomes" id="UP001287286"/>
    </source>
</evidence>
<feature type="compositionally biased region" description="Basic and acidic residues" evidence="1">
    <location>
        <begin position="121"/>
        <end position="134"/>
    </location>
</feature>
<dbReference type="EMBL" id="LCWV01000005">
    <property type="protein sequence ID" value="PWI72849.1"/>
    <property type="molecule type" value="Genomic_DNA"/>
</dbReference>
<proteinExistence type="predicted"/>
<keyword evidence="8" id="KW-1185">Reference proteome</keyword>
<evidence type="ECO:0000313" key="3">
    <source>
        <dbReference type="EMBL" id="OAQ76399.1"/>
    </source>
</evidence>
<dbReference type="Proteomes" id="UP000245956">
    <property type="component" value="Unassembled WGS sequence"/>
</dbReference>